<evidence type="ECO:0000256" key="2">
    <source>
        <dbReference type="SAM" id="MobiDB-lite"/>
    </source>
</evidence>
<dbReference type="NCBIfam" id="TIGR01554">
    <property type="entry name" value="major_cap_HK97"/>
    <property type="match status" value="1"/>
</dbReference>
<gene>
    <name evidence="4" type="ORF">Wenmar_00644</name>
</gene>
<evidence type="ECO:0000313" key="4">
    <source>
        <dbReference type="EMBL" id="KIQ70760.1"/>
    </source>
</evidence>
<dbReference type="Pfam" id="PF05065">
    <property type="entry name" value="Phage_capsid"/>
    <property type="match status" value="1"/>
</dbReference>
<comment type="caution">
    <text evidence="4">The sequence shown here is derived from an EMBL/GenBank/DDBJ whole genome shotgun (WGS) entry which is preliminary data.</text>
</comment>
<evidence type="ECO:0000313" key="5">
    <source>
        <dbReference type="Proteomes" id="UP000035100"/>
    </source>
</evidence>
<sequence length="424" mass="45139">MLDSVKISRRQSEIRQTLSGLVAKEAPSEDETRQMDELDREYRSNETRFRAALVAEDTERREAGAELETRADREWAQMVAGFELRQVALHLDEGRAMTGRTAEIVTELRESGGYRGVPVPWEALEQRAGETVSTGTPDPIETRPIIDRLFPDSVAARMGAQMVSIDHGEVEWPVVTQGATVAWQSSETGSTGAAQAFQTTDRALAPDHTLGCQMKITRKALKQSGAALEAAVRRDMNSAISVEMDRVVFLGSGASGEPLGVIAGAATYGISSTAIGAAGTWAAFRAAVVRFMTASASNGPGGVRALIRPEMWDAFDGAYVTGTAITEWDRLLKSIPAGNIAMSHNALADPAGDPLAVSSLLTTSAGGVPPIFVGKWGAVDLIRDPYTDAQSGGLRITALATMDVTVARPAQLELLTGIQIEAAE</sequence>
<evidence type="ECO:0000259" key="3">
    <source>
        <dbReference type="Pfam" id="PF05065"/>
    </source>
</evidence>
<dbReference type="AlphaFoldDB" id="A0A0D0NRD4"/>
<dbReference type="STRING" id="1123501.Wenmar_00644"/>
<reference evidence="4 5" key="1">
    <citation type="submission" date="2013-01" db="EMBL/GenBank/DDBJ databases">
        <authorList>
            <person name="Fiebig A."/>
            <person name="Goeker M."/>
            <person name="Klenk H.-P.P."/>
        </authorList>
    </citation>
    <scope>NUCLEOTIDE SEQUENCE [LARGE SCALE GENOMIC DNA]</scope>
    <source>
        <strain evidence="4 5">DSM 24838</strain>
    </source>
</reference>
<dbReference type="EMBL" id="AONG01000004">
    <property type="protein sequence ID" value="KIQ70760.1"/>
    <property type="molecule type" value="Genomic_DNA"/>
</dbReference>
<dbReference type="InterPro" id="IPR054612">
    <property type="entry name" value="Phage_capsid-like_C"/>
</dbReference>
<name>A0A0D0NRD4_9RHOB</name>
<dbReference type="eggNOG" id="COG4653">
    <property type="taxonomic scope" value="Bacteria"/>
</dbReference>
<feature type="region of interest" description="Disordered" evidence="2">
    <location>
        <begin position="18"/>
        <end position="37"/>
    </location>
</feature>
<evidence type="ECO:0000256" key="1">
    <source>
        <dbReference type="ARBA" id="ARBA00004328"/>
    </source>
</evidence>
<dbReference type="PATRIC" id="fig|1123501.6.peg.709"/>
<accession>A0A0D0NRD4</accession>
<comment type="subcellular location">
    <subcellularLocation>
        <location evidence="1">Virion</location>
    </subcellularLocation>
</comment>
<dbReference type="OrthoDB" id="7754466at2"/>
<organism evidence="4 5">
    <name type="scientific">Wenxinia marina DSM 24838</name>
    <dbReference type="NCBI Taxonomy" id="1123501"/>
    <lineage>
        <taxon>Bacteria</taxon>
        <taxon>Pseudomonadati</taxon>
        <taxon>Pseudomonadota</taxon>
        <taxon>Alphaproteobacteria</taxon>
        <taxon>Rhodobacterales</taxon>
        <taxon>Roseobacteraceae</taxon>
        <taxon>Wenxinia</taxon>
    </lineage>
</organism>
<keyword evidence="5" id="KW-1185">Reference proteome</keyword>
<dbReference type="Proteomes" id="UP000035100">
    <property type="component" value="Unassembled WGS sequence"/>
</dbReference>
<dbReference type="RefSeq" id="WP_018303274.1">
    <property type="nucleotide sequence ID" value="NZ_KB902293.1"/>
</dbReference>
<proteinExistence type="predicted"/>
<protein>
    <submittedName>
        <fullName evidence="4">Phage major capsid protein, HK97 family</fullName>
    </submittedName>
</protein>
<feature type="domain" description="Phage capsid-like C-terminal" evidence="3">
    <location>
        <begin position="144"/>
        <end position="315"/>
    </location>
</feature>
<dbReference type="SUPFAM" id="SSF56563">
    <property type="entry name" value="Major capsid protein gp5"/>
    <property type="match status" value="1"/>
</dbReference>
<dbReference type="InterPro" id="IPR024455">
    <property type="entry name" value="Phage_capsid"/>
</dbReference>
<feature type="compositionally biased region" description="Basic and acidic residues" evidence="2">
    <location>
        <begin position="26"/>
        <end position="37"/>
    </location>
</feature>